<dbReference type="RefSeq" id="WP_281400300.1">
    <property type="nucleotide sequence ID" value="NZ_BAAALP010000003.1"/>
</dbReference>
<dbReference type="AlphaFoldDB" id="A0A7W3QJF4"/>
<dbReference type="Pfam" id="PF00196">
    <property type="entry name" value="GerE"/>
    <property type="match status" value="1"/>
</dbReference>
<dbReference type="PRINTS" id="PR00038">
    <property type="entry name" value="HTHLUXR"/>
</dbReference>
<dbReference type="GO" id="GO:0006355">
    <property type="term" value="P:regulation of DNA-templated transcription"/>
    <property type="evidence" value="ECO:0007669"/>
    <property type="project" value="InterPro"/>
</dbReference>
<gene>
    <name evidence="2" type="ORF">HNR61_000914</name>
</gene>
<dbReference type="PROSITE" id="PS50043">
    <property type="entry name" value="HTH_LUXR_2"/>
    <property type="match status" value="1"/>
</dbReference>
<dbReference type="Gene3D" id="1.25.40.10">
    <property type="entry name" value="Tetratricopeptide repeat domain"/>
    <property type="match status" value="1"/>
</dbReference>
<evidence type="ECO:0000313" key="2">
    <source>
        <dbReference type="EMBL" id="MBA8949316.1"/>
    </source>
</evidence>
<dbReference type="GO" id="GO:0003677">
    <property type="term" value="F:DNA binding"/>
    <property type="evidence" value="ECO:0007669"/>
    <property type="project" value="UniProtKB-KW"/>
</dbReference>
<dbReference type="InterPro" id="IPR011990">
    <property type="entry name" value="TPR-like_helical_dom_sf"/>
</dbReference>
<dbReference type="SUPFAM" id="SSF48452">
    <property type="entry name" value="TPR-like"/>
    <property type="match status" value="1"/>
</dbReference>
<keyword evidence="2" id="KW-0238">DNA-binding</keyword>
<organism evidence="2 3">
    <name type="scientific">Actinomadura namibiensis</name>
    <dbReference type="NCBI Taxonomy" id="182080"/>
    <lineage>
        <taxon>Bacteria</taxon>
        <taxon>Bacillati</taxon>
        <taxon>Actinomycetota</taxon>
        <taxon>Actinomycetes</taxon>
        <taxon>Streptosporangiales</taxon>
        <taxon>Thermomonosporaceae</taxon>
        <taxon>Actinomadura</taxon>
    </lineage>
</organism>
<sequence length="904" mass="94427">MSDESVPHRLPPRLTSFVGRQAELDGLAEALRGGGLVTVVGPGGCGKTRLAAETAARQARTRPDGVWWVDLSDVADPAAVPGALGAALGVLVAPGRAAAPALARQLGDRRALVCLDNCEHVLGAAAELVMELLRGCPDVVVLATGREPLGVPGEVVWRVPPLSGGDAVALFEERAGGAPASARARAAVRTACARLDGIPLAIELAAAWSGTLSAEEILRGLDDRFALLVRGPRGVPARHQTLAASMAWSHDLLAEDDRVLFRRLGALCGGFTLATARGACAFEPLDDTAVRDGLRRLVDKSLLVADTRGDPARFRMLETVHQYAAALLEASGETARVRDRHLDTYLAFAEEAAPLLATDKDAWRAVVVPERDNLRAAVEHGLSRPDAGRGRRLAAELAWLWHLDGHGHEGMELLGRAVERGAGERTALQARLLTGLALVADTTRPLGLDHDAAETALEISTGLGDEAGASLARLLLAVGRFAFDLDAGQALAEAARDQARRAGEAFVADAATALTGIIAHLRDDHAAAVPLLEASVAGLAARGERGIASTALAFLAAGVLYGGDPARARGLAAEALRMARPLGGLHRVGLAGAVLATAEGTAGRLAEAHAVLEPMVRLLESSDPPPFVPGLARAMGQLRLWAGRPDEAAGWFRSEADWRDGATLADLTPQALTGLAEALRATGDAGAAAEACERALAAARHAGMPRVLADALEQSALLADDAARAEDLHHQALALRADHGLWLCCVPGLEALAGLAARAGSFVEAARLLGACDRAREEMGYPRPHPWRGPADDLPALLREALGDDAHDAARAEGRALDLRDAVAYARRARGRRGRPSSGWDSLTPTERGVVRLAVEGLSNPEIGARLFMSRSTVKTHLSHVYAKLGVANRTELAALAGPLLADA</sequence>
<proteinExistence type="predicted"/>
<dbReference type="CDD" id="cd06170">
    <property type="entry name" value="LuxR_C_like"/>
    <property type="match status" value="1"/>
</dbReference>
<keyword evidence="3" id="KW-1185">Reference proteome</keyword>
<evidence type="ECO:0000313" key="3">
    <source>
        <dbReference type="Proteomes" id="UP000572680"/>
    </source>
</evidence>
<dbReference type="PANTHER" id="PTHR47691">
    <property type="entry name" value="REGULATOR-RELATED"/>
    <property type="match status" value="1"/>
</dbReference>
<evidence type="ECO:0000259" key="1">
    <source>
        <dbReference type="PROSITE" id="PS50043"/>
    </source>
</evidence>
<dbReference type="Proteomes" id="UP000572680">
    <property type="component" value="Unassembled WGS sequence"/>
</dbReference>
<dbReference type="InterPro" id="IPR000792">
    <property type="entry name" value="Tscrpt_reg_LuxR_C"/>
</dbReference>
<name>A0A7W3QJF4_ACTNM</name>
<dbReference type="InterPro" id="IPR016032">
    <property type="entry name" value="Sig_transdc_resp-reg_C-effctor"/>
</dbReference>
<accession>A0A7W3QJF4</accession>
<dbReference type="EMBL" id="JACJIA010000001">
    <property type="protein sequence ID" value="MBA8949316.1"/>
    <property type="molecule type" value="Genomic_DNA"/>
</dbReference>
<feature type="domain" description="HTH luxR-type" evidence="1">
    <location>
        <begin position="836"/>
        <end position="901"/>
    </location>
</feature>
<comment type="caution">
    <text evidence="2">The sequence shown here is derived from an EMBL/GenBank/DDBJ whole genome shotgun (WGS) entry which is preliminary data.</text>
</comment>
<dbReference type="Gene3D" id="3.40.50.300">
    <property type="entry name" value="P-loop containing nucleotide triphosphate hydrolases"/>
    <property type="match status" value="1"/>
</dbReference>
<dbReference type="PROSITE" id="PS00622">
    <property type="entry name" value="HTH_LUXR_1"/>
    <property type="match status" value="1"/>
</dbReference>
<dbReference type="InterPro" id="IPR027417">
    <property type="entry name" value="P-loop_NTPase"/>
</dbReference>
<dbReference type="Pfam" id="PF25872">
    <property type="entry name" value="HTH_77"/>
    <property type="match status" value="1"/>
</dbReference>
<protein>
    <submittedName>
        <fullName evidence="2">Putative ATPase/DNA-binding CsgD family transcriptional regulator</fullName>
    </submittedName>
</protein>
<reference evidence="2 3" key="1">
    <citation type="submission" date="2020-08" db="EMBL/GenBank/DDBJ databases">
        <title>Genomic Encyclopedia of Type Strains, Phase IV (KMG-IV): sequencing the most valuable type-strain genomes for metagenomic binning, comparative biology and taxonomic classification.</title>
        <authorList>
            <person name="Goeker M."/>
        </authorList>
    </citation>
    <scope>NUCLEOTIDE SEQUENCE [LARGE SCALE GENOMIC DNA]</scope>
    <source>
        <strain evidence="2 3">DSM 44197</strain>
    </source>
</reference>
<dbReference type="Gene3D" id="1.10.10.10">
    <property type="entry name" value="Winged helix-like DNA-binding domain superfamily/Winged helix DNA-binding domain"/>
    <property type="match status" value="1"/>
</dbReference>
<dbReference type="SMART" id="SM00421">
    <property type="entry name" value="HTH_LUXR"/>
    <property type="match status" value="1"/>
</dbReference>
<dbReference type="PANTHER" id="PTHR47691:SF3">
    <property type="entry name" value="HTH-TYPE TRANSCRIPTIONAL REGULATOR RV0890C-RELATED"/>
    <property type="match status" value="1"/>
</dbReference>
<dbReference type="SUPFAM" id="SSF52540">
    <property type="entry name" value="P-loop containing nucleoside triphosphate hydrolases"/>
    <property type="match status" value="1"/>
</dbReference>
<dbReference type="SUPFAM" id="SSF46894">
    <property type="entry name" value="C-terminal effector domain of the bipartite response regulators"/>
    <property type="match status" value="1"/>
</dbReference>
<dbReference type="InterPro" id="IPR036388">
    <property type="entry name" value="WH-like_DNA-bd_sf"/>
</dbReference>
<dbReference type="InterPro" id="IPR058852">
    <property type="entry name" value="HTH_77"/>
</dbReference>